<keyword evidence="6" id="KW-1185">Reference proteome</keyword>
<gene>
    <name evidence="5" type="ORF">SAMN05443633_101123</name>
</gene>
<feature type="domain" description="Type VI secretion system TssR-like second" evidence="2">
    <location>
        <begin position="148"/>
        <end position="226"/>
    </location>
</feature>
<name>A0A1M4T0N9_9FLAO</name>
<dbReference type="SUPFAM" id="SSF53300">
    <property type="entry name" value="vWA-like"/>
    <property type="match status" value="1"/>
</dbReference>
<organism evidence="5 6">
    <name type="scientific">Chryseobacterium arachidis</name>
    <dbReference type="NCBI Taxonomy" id="1416778"/>
    <lineage>
        <taxon>Bacteria</taxon>
        <taxon>Pseudomonadati</taxon>
        <taxon>Bacteroidota</taxon>
        <taxon>Flavobacteriia</taxon>
        <taxon>Flavobacteriales</taxon>
        <taxon>Weeksellaceae</taxon>
        <taxon>Chryseobacterium group</taxon>
        <taxon>Chryseobacterium</taxon>
    </lineage>
</organism>
<dbReference type="AlphaFoldDB" id="A0A1M4T0N9"/>
<evidence type="ECO:0000313" key="5">
    <source>
        <dbReference type="EMBL" id="SHE38052.1"/>
    </source>
</evidence>
<dbReference type="RefSeq" id="WP_072952689.1">
    <property type="nucleotide sequence ID" value="NZ_FQUT01000001.1"/>
</dbReference>
<dbReference type="InterPro" id="IPR040530">
    <property type="entry name" value="T6SS_TssR-like_N"/>
</dbReference>
<dbReference type="Pfam" id="PF20780">
    <property type="entry name" value="TssR_M"/>
    <property type="match status" value="1"/>
</dbReference>
<evidence type="ECO:0000259" key="3">
    <source>
        <dbReference type="Pfam" id="PF20781"/>
    </source>
</evidence>
<dbReference type="Proteomes" id="UP000184518">
    <property type="component" value="Unassembled WGS sequence"/>
</dbReference>
<protein>
    <recommendedName>
        <fullName evidence="7">VWA domain-containing protein</fullName>
    </recommendedName>
</protein>
<evidence type="ECO:0000259" key="4">
    <source>
        <dbReference type="Pfam" id="PF20782"/>
    </source>
</evidence>
<evidence type="ECO:0000313" key="6">
    <source>
        <dbReference type="Proteomes" id="UP000184518"/>
    </source>
</evidence>
<feature type="domain" description="Type VI secretion system TssR-like N-terminal barrel" evidence="1">
    <location>
        <begin position="28"/>
        <end position="127"/>
    </location>
</feature>
<dbReference type="EMBL" id="FQUT01000001">
    <property type="protein sequence ID" value="SHE38052.1"/>
    <property type="molecule type" value="Genomic_DNA"/>
</dbReference>
<dbReference type="OrthoDB" id="908406at2"/>
<reference evidence="6" key="1">
    <citation type="submission" date="2016-11" db="EMBL/GenBank/DDBJ databases">
        <authorList>
            <person name="Varghese N."/>
            <person name="Submissions S."/>
        </authorList>
    </citation>
    <scope>NUCLEOTIDE SEQUENCE [LARGE SCALE GENOMIC DNA]</scope>
    <source>
        <strain evidence="6">DSM 27619</strain>
    </source>
</reference>
<evidence type="ECO:0008006" key="7">
    <source>
        <dbReference type="Google" id="ProtNLM"/>
    </source>
</evidence>
<sequence>MKNKFPLAAYYVGVSVLLVSCQVKLPSKRTPEPSQYGQVDNASVINGYPKKSVPWIAISDRSRNTAYLDKNDEKSYKEVKFLEPLMVLKNRDGMVKVAEYIPDALMKKVSSKQIKTYGWIPESDLLLWSNSLKSEKTGFPVRVAVLPSNSEVIRNSERYYKNDSIKVFNSPSLIEEANVKIPNGQIVYVYKQAENNKRFLVGKKPSVDMDSISTGLYGWVSSNVVSAWGERSAVKMKNTTGITETTLGIHEGAPNSSQTENKTAILLTDVNSRTPLENIYPVTLPLTEAPTPDSKTKYFTNILDYSKNYIYNVLGEPIRFDRYREITEKNKKINIVFALDISAPNAPYAPIVKSLLQDLQLRFEKPSYFNQVKYGVVLYKNNPCGENVAVSTLSTDYSKITSFIADKSNEMNCASNSGYQPVNEGLMAAGDLLSAVPDETNIVVTVGTSASQSGNMYGVINSLTQAQARIIMFQTSARSSDTYNDFVLMAENVVTNTAKNIAELKKQKIINQSDVLTKNNFSLVEGDAGFFSLDYPKQSMAQGFVIFPKKGDIATPGYLKKSVDSLISQVTLDNVTMDKSLNEYFHSSVGAGRTDVDVKYKYIYSGLTNPVPAGIAAQLINYGNPFLVKGYIPSELKEYKPGLEKGILISETEYDNLKLFYNEVYKNTQADKPDFSQGRAIREYVKLLKKYNPTIKFVDKGELYKQPMSYAVGASTGFDLSEEELMTKFMLKGWKKSKIVRNETVKNYFANYKNLAERMLSHRNDPAVKIQQNGQTFYWLNEYFMPTMLPVEAPEYTKH</sequence>
<dbReference type="Pfam" id="PF20781">
    <property type="entry name" value="TssR_C"/>
    <property type="match status" value="1"/>
</dbReference>
<dbReference type="InterPro" id="IPR049360">
    <property type="entry name" value="T6SS_TssR-like_VWA"/>
</dbReference>
<proteinExistence type="predicted"/>
<dbReference type="InterPro" id="IPR036465">
    <property type="entry name" value="vWFA_dom_sf"/>
</dbReference>
<feature type="domain" description="Type VI secretion system TssR-like VWA" evidence="4">
    <location>
        <begin position="294"/>
        <end position="586"/>
    </location>
</feature>
<dbReference type="STRING" id="1416778.SAMN05443633_101123"/>
<dbReference type="PROSITE" id="PS51257">
    <property type="entry name" value="PROKAR_LIPOPROTEIN"/>
    <property type="match status" value="1"/>
</dbReference>
<evidence type="ECO:0000259" key="1">
    <source>
        <dbReference type="Pfam" id="PF17643"/>
    </source>
</evidence>
<dbReference type="InterPro" id="IPR049358">
    <property type="entry name" value="T6SS_TssR-like_C"/>
</dbReference>
<dbReference type="Pfam" id="PF20782">
    <property type="entry name" value="TssR_VWA"/>
    <property type="match status" value="1"/>
</dbReference>
<dbReference type="Pfam" id="PF17643">
    <property type="entry name" value="TssR"/>
    <property type="match status" value="1"/>
</dbReference>
<evidence type="ECO:0000259" key="2">
    <source>
        <dbReference type="Pfam" id="PF20780"/>
    </source>
</evidence>
<dbReference type="InterPro" id="IPR049359">
    <property type="entry name" value="T6SS_TssR-like_dom_2"/>
</dbReference>
<accession>A0A1M4T0N9</accession>
<feature type="domain" description="Type VI secretion system TssR-like C-terminal" evidence="3">
    <location>
        <begin position="644"/>
        <end position="784"/>
    </location>
</feature>